<dbReference type="Pfam" id="PF07730">
    <property type="entry name" value="HisKA_3"/>
    <property type="match status" value="1"/>
</dbReference>
<evidence type="ECO:0000313" key="12">
    <source>
        <dbReference type="Proteomes" id="UP001387364"/>
    </source>
</evidence>
<keyword evidence="5 7" id="KW-0067">ATP-binding</keyword>
<dbReference type="Gene3D" id="1.20.5.1930">
    <property type="match status" value="1"/>
</dbReference>
<dbReference type="InterPro" id="IPR005467">
    <property type="entry name" value="His_kinase_dom"/>
</dbReference>
<dbReference type="RefSeq" id="WP_338752150.1">
    <property type="nucleotide sequence ID" value="NZ_CP147404.1"/>
</dbReference>
<feature type="domain" description="Histidine kinase" evidence="9">
    <location>
        <begin position="151"/>
        <end position="342"/>
    </location>
</feature>
<evidence type="ECO:0000259" key="10">
    <source>
        <dbReference type="PROSITE" id="PS50112"/>
    </source>
</evidence>
<dbReference type="EC" id="2.7.13.3" evidence="7"/>
<dbReference type="InterPro" id="IPR035965">
    <property type="entry name" value="PAS-like_dom_sf"/>
</dbReference>
<dbReference type="InterPro" id="IPR000014">
    <property type="entry name" value="PAS"/>
</dbReference>
<keyword evidence="2 7" id="KW-0808">Transferase</keyword>
<evidence type="ECO:0000256" key="2">
    <source>
        <dbReference type="ARBA" id="ARBA00022679"/>
    </source>
</evidence>
<keyword evidence="6 7" id="KW-0902">Two-component regulatory system</keyword>
<evidence type="ECO:0000256" key="1">
    <source>
        <dbReference type="ARBA" id="ARBA00000085"/>
    </source>
</evidence>
<evidence type="ECO:0000256" key="3">
    <source>
        <dbReference type="ARBA" id="ARBA00022741"/>
    </source>
</evidence>
<keyword evidence="3 7" id="KW-0547">Nucleotide-binding</keyword>
<dbReference type="SMART" id="SM00387">
    <property type="entry name" value="HATPase_c"/>
    <property type="match status" value="1"/>
</dbReference>
<dbReference type="InterPro" id="IPR003594">
    <property type="entry name" value="HATPase_dom"/>
</dbReference>
<evidence type="ECO:0000256" key="4">
    <source>
        <dbReference type="ARBA" id="ARBA00022777"/>
    </source>
</evidence>
<evidence type="ECO:0000256" key="8">
    <source>
        <dbReference type="SAM" id="Coils"/>
    </source>
</evidence>
<dbReference type="InterPro" id="IPR011712">
    <property type="entry name" value="Sig_transdc_His_kin_sub3_dim/P"/>
</dbReference>
<evidence type="ECO:0000259" key="9">
    <source>
        <dbReference type="PROSITE" id="PS50109"/>
    </source>
</evidence>
<comment type="catalytic activity">
    <reaction evidence="1 7">
        <text>ATP + protein L-histidine = ADP + protein N-phospho-L-histidine.</text>
        <dbReference type="EC" id="2.7.13.3"/>
    </reaction>
</comment>
<dbReference type="PROSITE" id="PS50109">
    <property type="entry name" value="HIS_KIN"/>
    <property type="match status" value="1"/>
</dbReference>
<accession>A0ABZ2N6H3</accession>
<dbReference type="PROSITE" id="PS50112">
    <property type="entry name" value="PAS"/>
    <property type="match status" value="1"/>
</dbReference>
<dbReference type="Proteomes" id="UP001387364">
    <property type="component" value="Chromosome"/>
</dbReference>
<keyword evidence="12" id="KW-1185">Reference proteome</keyword>
<evidence type="ECO:0000313" key="11">
    <source>
        <dbReference type="EMBL" id="WXB93029.1"/>
    </source>
</evidence>
<feature type="domain" description="PAS" evidence="10">
    <location>
        <begin position="11"/>
        <end position="49"/>
    </location>
</feature>
<organism evidence="11 12">
    <name type="scientific">Bacillus kandeliae</name>
    <dbReference type="NCBI Taxonomy" id="3129297"/>
    <lineage>
        <taxon>Bacteria</taxon>
        <taxon>Bacillati</taxon>
        <taxon>Bacillota</taxon>
        <taxon>Bacilli</taxon>
        <taxon>Bacillales</taxon>
        <taxon>Bacillaceae</taxon>
        <taxon>Bacillus</taxon>
    </lineage>
</organism>
<dbReference type="NCBIfam" id="TIGR00229">
    <property type="entry name" value="sensory_box"/>
    <property type="match status" value="1"/>
</dbReference>
<dbReference type="Gene3D" id="3.30.450.20">
    <property type="entry name" value="PAS domain"/>
    <property type="match status" value="1"/>
</dbReference>
<evidence type="ECO:0000256" key="6">
    <source>
        <dbReference type="ARBA" id="ARBA00023012"/>
    </source>
</evidence>
<feature type="coiled-coil region" evidence="8">
    <location>
        <begin position="124"/>
        <end position="155"/>
    </location>
</feature>
<keyword evidence="4 7" id="KW-0418">Kinase</keyword>
<reference evidence="11 12" key="1">
    <citation type="submission" date="2024-02" db="EMBL/GenBank/DDBJ databases">
        <title>Seven novel Bacillus-like species.</title>
        <authorList>
            <person name="Liu G."/>
        </authorList>
    </citation>
    <scope>NUCLEOTIDE SEQUENCE [LARGE SCALE GENOMIC DNA]</scope>
    <source>
        <strain evidence="11 12">FJAT-52991</strain>
    </source>
</reference>
<protein>
    <recommendedName>
        <fullName evidence="7">Sensor histidine kinase</fullName>
        <ecNumber evidence="7">2.7.13.3</ecNumber>
    </recommendedName>
</protein>
<evidence type="ECO:0000256" key="7">
    <source>
        <dbReference type="PIRNR" id="PIRNR037432"/>
    </source>
</evidence>
<evidence type="ECO:0000256" key="5">
    <source>
        <dbReference type="ARBA" id="ARBA00022840"/>
    </source>
</evidence>
<dbReference type="GO" id="GO:0005524">
    <property type="term" value="F:ATP binding"/>
    <property type="evidence" value="ECO:0007669"/>
    <property type="project" value="UniProtKB-KW"/>
</dbReference>
<name>A0ABZ2N6H3_9BACI</name>
<dbReference type="SUPFAM" id="SSF55874">
    <property type="entry name" value="ATPase domain of HSP90 chaperone/DNA topoisomerase II/histidine kinase"/>
    <property type="match status" value="1"/>
</dbReference>
<dbReference type="InterPro" id="IPR050482">
    <property type="entry name" value="Sensor_HK_TwoCompSys"/>
</dbReference>
<dbReference type="Pfam" id="PF13188">
    <property type="entry name" value="PAS_8"/>
    <property type="match status" value="1"/>
</dbReference>
<keyword evidence="8" id="KW-0175">Coiled coil</keyword>
<gene>
    <name evidence="11" type="ORF">WDJ61_17675</name>
</gene>
<dbReference type="CDD" id="cd16917">
    <property type="entry name" value="HATPase_UhpB-NarQ-NarX-like"/>
    <property type="match status" value="1"/>
</dbReference>
<dbReference type="SUPFAM" id="SSF55785">
    <property type="entry name" value="PYP-like sensor domain (PAS domain)"/>
    <property type="match status" value="1"/>
</dbReference>
<dbReference type="InterPro" id="IPR036890">
    <property type="entry name" value="HATPase_C_sf"/>
</dbReference>
<dbReference type="InterPro" id="IPR017203">
    <property type="entry name" value="Sig_transdc_His_kinase_NreB"/>
</dbReference>
<dbReference type="Gene3D" id="3.30.565.10">
    <property type="entry name" value="Histidine kinase-like ATPase, C-terminal domain"/>
    <property type="match status" value="1"/>
</dbReference>
<dbReference type="PANTHER" id="PTHR24421">
    <property type="entry name" value="NITRATE/NITRITE SENSOR PROTEIN NARX-RELATED"/>
    <property type="match status" value="1"/>
</dbReference>
<sequence length="354" mass="40936">MYQPMEQYPVEQKYLHQIFEHIQDGIIVMNQNREILLMNPAAHRLTGWNIGGKVPFCSYCQDRKITERENRCYLIARNEVPYFLSQMPVYHGNELDVEMSTALIYQDQNSQEQEYLLVLRDQTLRQKEEEVRLSKKIIKQLIEAQEKEHKRLAHELHDGVSQSLYTISVALQAIESTVEDERLYDYLNEVQAELGRTMSDIKAYSHQLRPTSLDRLGLVSTLETLIQTVESTSSLSIAFQTNITGRLPSAVEINMYRVVQEALHNAVKYAQANKVYLFLRKEQRQLIVEIHDDGVGFDLEQAKGGLGLEHMRERIEQLNGRFFIQSAPEEGTQIITTIMIDESEEIANESDGSR</sequence>
<proteinExistence type="predicted"/>
<dbReference type="PIRSF" id="PIRSF037432">
    <property type="entry name" value="STHK_NreB"/>
    <property type="match status" value="1"/>
</dbReference>
<dbReference type="Pfam" id="PF02518">
    <property type="entry name" value="HATPase_c"/>
    <property type="match status" value="1"/>
</dbReference>
<dbReference type="EMBL" id="CP147404">
    <property type="protein sequence ID" value="WXB93029.1"/>
    <property type="molecule type" value="Genomic_DNA"/>
</dbReference>